<keyword evidence="4" id="KW-1185">Reference proteome</keyword>
<feature type="compositionally biased region" description="Basic and acidic residues" evidence="1">
    <location>
        <begin position="132"/>
        <end position="158"/>
    </location>
</feature>
<sequence length="407" mass="44823">MEASPEAEAKEVKAKAATDEAEPPAKKPKRACPKSGPRAKRTKTNTAPAAEPSEHTAAKALDMIPIPTPARANAKPPSMTTSKASNYEAHELDDECNKFDVYAVASALSDVAKLGHSSSLSNNGNPCNEPSNSDKDDTPHGAEETEDDRKTKAKLEQKKRYSRKSCAYRKAKTEALKNGKTQEEAAAAAKKVLLIIWSCDTSTKYELVELFAGKGDVGREWRSAGRAVGQFDWDYCPAGMNFTGNGGFATAIQMILCLMPMGLVLMGPDCSSWTVISRGTSWRAPHNFWGNLTLPWIQQANLMISRLTLTMMLTVALGCKFLCEQPSGTEPVFARHHRFEEFCNMCCFVFKQRFWMQLHGAPSPKPTSMWSNDDYILDGLVLAPAVSTIPHFTMFNIPELSVWAYQL</sequence>
<evidence type="ECO:0000313" key="2">
    <source>
        <dbReference type="EMBL" id="CAI3999554.1"/>
    </source>
</evidence>
<evidence type="ECO:0000256" key="1">
    <source>
        <dbReference type="SAM" id="MobiDB-lite"/>
    </source>
</evidence>
<accession>A0A9P1CWH1</accession>
<protein>
    <submittedName>
        <fullName evidence="2">Uncharacterized protein</fullName>
    </submittedName>
</protein>
<feature type="compositionally biased region" description="Basic residues" evidence="1">
    <location>
        <begin position="26"/>
        <end position="43"/>
    </location>
</feature>
<evidence type="ECO:0000313" key="4">
    <source>
        <dbReference type="Proteomes" id="UP001152797"/>
    </source>
</evidence>
<reference evidence="3 4" key="2">
    <citation type="submission" date="2024-05" db="EMBL/GenBank/DDBJ databases">
        <authorList>
            <person name="Chen Y."/>
            <person name="Shah S."/>
            <person name="Dougan E. K."/>
            <person name="Thang M."/>
            <person name="Chan C."/>
        </authorList>
    </citation>
    <scope>NUCLEOTIDE SEQUENCE [LARGE SCALE GENOMIC DNA]</scope>
</reference>
<organism evidence="2">
    <name type="scientific">Cladocopium goreaui</name>
    <dbReference type="NCBI Taxonomy" id="2562237"/>
    <lineage>
        <taxon>Eukaryota</taxon>
        <taxon>Sar</taxon>
        <taxon>Alveolata</taxon>
        <taxon>Dinophyceae</taxon>
        <taxon>Suessiales</taxon>
        <taxon>Symbiodiniaceae</taxon>
        <taxon>Cladocopium</taxon>
    </lineage>
</organism>
<feature type="region of interest" description="Disordered" evidence="1">
    <location>
        <begin position="1"/>
        <end position="88"/>
    </location>
</feature>
<reference evidence="2" key="1">
    <citation type="submission" date="2022-10" db="EMBL/GenBank/DDBJ databases">
        <authorList>
            <person name="Chen Y."/>
            <person name="Dougan E. K."/>
            <person name="Chan C."/>
            <person name="Rhodes N."/>
            <person name="Thang M."/>
        </authorList>
    </citation>
    <scope>NUCLEOTIDE SEQUENCE</scope>
</reference>
<gene>
    <name evidence="2" type="ORF">C1SCF055_LOCUS25742</name>
</gene>
<comment type="caution">
    <text evidence="2">The sequence shown here is derived from an EMBL/GenBank/DDBJ whole genome shotgun (WGS) entry which is preliminary data.</text>
</comment>
<dbReference type="OrthoDB" id="439885at2759"/>
<feature type="compositionally biased region" description="Low complexity" evidence="1">
    <location>
        <begin position="115"/>
        <end position="125"/>
    </location>
</feature>
<dbReference type="AlphaFoldDB" id="A0A9P1CWH1"/>
<proteinExistence type="predicted"/>
<dbReference type="EMBL" id="CAMXCT020002647">
    <property type="protein sequence ID" value="CAL1152929.1"/>
    <property type="molecule type" value="Genomic_DNA"/>
</dbReference>
<name>A0A9P1CWH1_9DINO</name>
<feature type="region of interest" description="Disordered" evidence="1">
    <location>
        <begin position="115"/>
        <end position="158"/>
    </location>
</feature>
<dbReference type="Proteomes" id="UP001152797">
    <property type="component" value="Unassembled WGS sequence"/>
</dbReference>
<dbReference type="EMBL" id="CAMXCT030002647">
    <property type="protein sequence ID" value="CAL4786866.1"/>
    <property type="molecule type" value="Genomic_DNA"/>
</dbReference>
<feature type="compositionally biased region" description="Basic and acidic residues" evidence="1">
    <location>
        <begin position="7"/>
        <end position="18"/>
    </location>
</feature>
<evidence type="ECO:0000313" key="3">
    <source>
        <dbReference type="EMBL" id="CAL4786866.1"/>
    </source>
</evidence>
<dbReference type="EMBL" id="CAMXCT010002647">
    <property type="protein sequence ID" value="CAI3999554.1"/>
    <property type="molecule type" value="Genomic_DNA"/>
</dbReference>